<feature type="compositionally biased region" description="Basic residues" evidence="14">
    <location>
        <begin position="687"/>
        <end position="704"/>
    </location>
</feature>
<keyword evidence="18" id="KW-1185">Reference proteome</keyword>
<evidence type="ECO:0000256" key="9">
    <source>
        <dbReference type="ARBA" id="ARBA00023136"/>
    </source>
</evidence>
<name>A0AAV3YCK8_9GAST</name>
<dbReference type="GO" id="GO:0008305">
    <property type="term" value="C:integrin complex"/>
    <property type="evidence" value="ECO:0007669"/>
    <property type="project" value="InterPro"/>
</dbReference>
<proteinExistence type="inferred from homology"/>
<feature type="domain" description="Integrin alpha second immunoglobulin-like" evidence="16">
    <location>
        <begin position="269"/>
        <end position="409"/>
    </location>
</feature>
<evidence type="ECO:0000256" key="3">
    <source>
        <dbReference type="ARBA" id="ARBA00022692"/>
    </source>
</evidence>
<evidence type="ECO:0000256" key="12">
    <source>
        <dbReference type="PROSITE-ProRule" id="PRU00803"/>
    </source>
</evidence>
<dbReference type="Gene3D" id="2.60.40.1460">
    <property type="entry name" value="Integrin domains. Chain A, domain 2"/>
    <property type="match status" value="1"/>
</dbReference>
<keyword evidence="9" id="KW-0472">Membrane</keyword>
<protein>
    <submittedName>
        <fullName evidence="17">Integrin alpha 8</fullName>
    </submittedName>
</protein>
<evidence type="ECO:0000256" key="1">
    <source>
        <dbReference type="ARBA" id="ARBA00004479"/>
    </source>
</evidence>
<comment type="similarity">
    <text evidence="2 13">Belongs to the integrin alpha chain family.</text>
</comment>
<dbReference type="EMBL" id="BLXT01000825">
    <property type="protein sequence ID" value="GFN80459.1"/>
    <property type="molecule type" value="Genomic_DNA"/>
</dbReference>
<evidence type="ECO:0000256" key="4">
    <source>
        <dbReference type="ARBA" id="ARBA00022729"/>
    </source>
</evidence>
<evidence type="ECO:0000256" key="14">
    <source>
        <dbReference type="SAM" id="MobiDB-lite"/>
    </source>
</evidence>
<evidence type="ECO:0000256" key="13">
    <source>
        <dbReference type="RuleBase" id="RU003762"/>
    </source>
</evidence>
<dbReference type="Proteomes" id="UP000735302">
    <property type="component" value="Unassembled WGS sequence"/>
</dbReference>
<dbReference type="GO" id="GO:0098609">
    <property type="term" value="P:cell-cell adhesion"/>
    <property type="evidence" value="ECO:0007669"/>
    <property type="project" value="TreeGrafter"/>
</dbReference>
<comment type="caution">
    <text evidence="17">The sequence shown here is derived from an EMBL/GenBank/DDBJ whole genome shotgun (WGS) entry which is preliminary data.</text>
</comment>
<gene>
    <name evidence="17" type="ORF">PoB_000696500</name>
</gene>
<keyword evidence="7" id="KW-1133">Transmembrane helix</keyword>
<dbReference type="GO" id="GO:0009897">
    <property type="term" value="C:external side of plasma membrane"/>
    <property type="evidence" value="ECO:0007669"/>
    <property type="project" value="TreeGrafter"/>
</dbReference>
<keyword evidence="5" id="KW-0677">Repeat</keyword>
<dbReference type="InterPro" id="IPR013517">
    <property type="entry name" value="FG-GAP"/>
</dbReference>
<feature type="region of interest" description="Disordered" evidence="14">
    <location>
        <begin position="534"/>
        <end position="596"/>
    </location>
</feature>
<accession>A0AAV3YCK8</accession>
<dbReference type="SMART" id="SM00191">
    <property type="entry name" value="Int_alpha"/>
    <property type="match status" value="1"/>
</dbReference>
<feature type="region of interest" description="Disordered" evidence="14">
    <location>
        <begin position="679"/>
        <end position="704"/>
    </location>
</feature>
<feature type="compositionally biased region" description="Low complexity" evidence="14">
    <location>
        <begin position="534"/>
        <end position="544"/>
    </location>
</feature>
<sequence>DLKEKAVLMGSRTKYARFGAAIQCIGDINLDGFIDVAVGAPGEDGGAGSLHIYIGSPLGLSDPASQRITPSSFPFPLVGLGFAISGPQAVPGSDFPIFAASSLQNGSVVIFQSRPVVEADVTLTADPNPVDTVADCSITDIQGSCFMVELCLKGSIRGAQGATWDKKFNTTIMIDADTKTTPRKRALFRSDDGSLVESISKTGVNSETSPCTTYTAVVIESQVNRDRFRPVKVTANFELASSGSGNDLPVLDKAKQQSITIPVTFKNDCGDNEMCDVDLSVRGKLDYTGHESAWGSLVVNETKELIVDLTIKNSKETSYWTVVEIEVNSSIPYARPAAFTPSSVTCQAERETAVEKVICNYYKPLKSGEIVNIGVAFDTYLLPTDSPKVLVKATVRPQNNIASKEENPSDNSIELTTEIRIINDVTISSISTPAEVTIDHAKAISLGEKKDISKGYIVPDHDIVELNLTHKFLIQNEGPSFLLPTSIIFSVPLFLTDATLFVHEADVTISTEKDKISICKSLLSFESIDRVVTKRPQPTTTTAPPKEKETTKSNGGSGGVETTTQTSDKATTTGSEFPIVKPNRRRRRSVGSRKKRSTFDVAGNVLPNIYVQSCTLDPQYCQKFECILPKGLAPDAQAEINVTLIVDKENIPIPEDITTVVCGAGKKTIIANQWMEKREGVGERQSKEKHRARFHRRNAKNVNS</sequence>
<dbReference type="PROSITE" id="PS51470">
    <property type="entry name" value="FG_GAP"/>
    <property type="match status" value="1"/>
</dbReference>
<feature type="non-terminal residue" evidence="17">
    <location>
        <position position="1"/>
    </location>
</feature>
<dbReference type="InterPro" id="IPR032695">
    <property type="entry name" value="Integrin_dom_sf"/>
</dbReference>
<dbReference type="SUPFAM" id="SSF69179">
    <property type="entry name" value="Integrin domains"/>
    <property type="match status" value="2"/>
</dbReference>
<feature type="compositionally biased region" description="Low complexity" evidence="14">
    <location>
        <begin position="562"/>
        <end position="573"/>
    </location>
</feature>
<dbReference type="PRINTS" id="PR01185">
    <property type="entry name" value="INTEGRINA"/>
</dbReference>
<evidence type="ECO:0000256" key="6">
    <source>
        <dbReference type="ARBA" id="ARBA00022889"/>
    </source>
</evidence>
<dbReference type="Pfam" id="PF01839">
    <property type="entry name" value="FG-GAP"/>
    <property type="match status" value="1"/>
</dbReference>
<dbReference type="InterPro" id="IPR028994">
    <property type="entry name" value="Integrin_alpha_N"/>
</dbReference>
<dbReference type="GO" id="GO:0007229">
    <property type="term" value="P:integrin-mediated signaling pathway"/>
    <property type="evidence" value="ECO:0007669"/>
    <property type="project" value="UniProtKB-KW"/>
</dbReference>
<dbReference type="PANTHER" id="PTHR23220:SF122">
    <property type="entry name" value="INTEGRIN ALPHA-PS1"/>
    <property type="match status" value="1"/>
</dbReference>
<evidence type="ECO:0000256" key="5">
    <source>
        <dbReference type="ARBA" id="ARBA00022737"/>
    </source>
</evidence>
<evidence type="ECO:0000256" key="10">
    <source>
        <dbReference type="ARBA" id="ARBA00023170"/>
    </source>
</evidence>
<dbReference type="InterPro" id="IPR013519">
    <property type="entry name" value="Int_alpha_beta-p"/>
</dbReference>
<dbReference type="Gene3D" id="2.130.10.130">
    <property type="entry name" value="Integrin alpha, N-terminal"/>
    <property type="match status" value="1"/>
</dbReference>
<feature type="compositionally biased region" description="Basic residues" evidence="14">
    <location>
        <begin position="582"/>
        <end position="596"/>
    </location>
</feature>
<dbReference type="GO" id="GO:0033627">
    <property type="term" value="P:cell adhesion mediated by integrin"/>
    <property type="evidence" value="ECO:0007669"/>
    <property type="project" value="TreeGrafter"/>
</dbReference>
<dbReference type="SUPFAM" id="SSF69318">
    <property type="entry name" value="Integrin alpha N-terminal domain"/>
    <property type="match status" value="1"/>
</dbReference>
<dbReference type="GO" id="GO:0007160">
    <property type="term" value="P:cell-matrix adhesion"/>
    <property type="evidence" value="ECO:0007669"/>
    <property type="project" value="TreeGrafter"/>
</dbReference>
<dbReference type="AlphaFoldDB" id="A0AAV3YCK8"/>
<dbReference type="Pfam" id="PF08441">
    <property type="entry name" value="Integrin_A_Ig_1"/>
    <property type="match status" value="1"/>
</dbReference>
<keyword evidence="3" id="KW-0812">Transmembrane</keyword>
<evidence type="ECO:0000259" key="15">
    <source>
        <dbReference type="Pfam" id="PF08441"/>
    </source>
</evidence>
<evidence type="ECO:0000313" key="18">
    <source>
        <dbReference type="Proteomes" id="UP000735302"/>
    </source>
</evidence>
<evidence type="ECO:0000256" key="11">
    <source>
        <dbReference type="ARBA" id="ARBA00023180"/>
    </source>
</evidence>
<keyword evidence="6 13" id="KW-0130">Cell adhesion</keyword>
<feature type="repeat" description="FG-GAP" evidence="12">
    <location>
        <begin position="5"/>
        <end position="62"/>
    </location>
</feature>
<organism evidence="17 18">
    <name type="scientific">Plakobranchus ocellatus</name>
    <dbReference type="NCBI Taxonomy" id="259542"/>
    <lineage>
        <taxon>Eukaryota</taxon>
        <taxon>Metazoa</taxon>
        <taxon>Spiralia</taxon>
        <taxon>Lophotrochozoa</taxon>
        <taxon>Mollusca</taxon>
        <taxon>Gastropoda</taxon>
        <taxon>Heterobranchia</taxon>
        <taxon>Euthyneura</taxon>
        <taxon>Panpulmonata</taxon>
        <taxon>Sacoglossa</taxon>
        <taxon>Placobranchoidea</taxon>
        <taxon>Plakobranchidae</taxon>
        <taxon>Plakobranchus</taxon>
    </lineage>
</organism>
<evidence type="ECO:0000256" key="8">
    <source>
        <dbReference type="ARBA" id="ARBA00023037"/>
    </source>
</evidence>
<dbReference type="Gene3D" id="2.60.40.1530">
    <property type="entry name" value="ntegrin, alpha v. Chain A, domain 4"/>
    <property type="match status" value="1"/>
</dbReference>
<dbReference type="PANTHER" id="PTHR23220">
    <property type="entry name" value="INTEGRIN ALPHA"/>
    <property type="match status" value="1"/>
</dbReference>
<keyword evidence="4" id="KW-0732">Signal</keyword>
<evidence type="ECO:0000313" key="17">
    <source>
        <dbReference type="EMBL" id="GFN80459.1"/>
    </source>
</evidence>
<dbReference type="GO" id="GO:0005178">
    <property type="term" value="F:integrin binding"/>
    <property type="evidence" value="ECO:0007669"/>
    <property type="project" value="TreeGrafter"/>
</dbReference>
<dbReference type="Pfam" id="PF20805">
    <property type="entry name" value="Integrin_A_Ig_2"/>
    <property type="match status" value="1"/>
</dbReference>
<evidence type="ECO:0000259" key="16">
    <source>
        <dbReference type="Pfam" id="PF20805"/>
    </source>
</evidence>
<dbReference type="InterPro" id="IPR013649">
    <property type="entry name" value="Integrin_alpha_Ig-like_1"/>
</dbReference>
<keyword evidence="11" id="KW-0325">Glycoprotein</keyword>
<keyword evidence="8 13" id="KW-0401">Integrin</keyword>
<feature type="domain" description="Integrin alpha first immunoglubulin-like" evidence="15">
    <location>
        <begin position="113"/>
        <end position="267"/>
    </location>
</feature>
<reference evidence="17 18" key="1">
    <citation type="journal article" date="2021" name="Elife">
        <title>Chloroplast acquisition without the gene transfer in kleptoplastic sea slugs, Plakobranchus ocellatus.</title>
        <authorList>
            <person name="Maeda T."/>
            <person name="Takahashi S."/>
            <person name="Yoshida T."/>
            <person name="Shimamura S."/>
            <person name="Takaki Y."/>
            <person name="Nagai Y."/>
            <person name="Toyoda A."/>
            <person name="Suzuki Y."/>
            <person name="Arimoto A."/>
            <person name="Ishii H."/>
            <person name="Satoh N."/>
            <person name="Nishiyama T."/>
            <person name="Hasebe M."/>
            <person name="Maruyama T."/>
            <person name="Minagawa J."/>
            <person name="Obokata J."/>
            <person name="Shigenobu S."/>
        </authorList>
    </citation>
    <scope>NUCLEOTIDE SEQUENCE [LARGE SCALE GENOMIC DNA]</scope>
</reference>
<dbReference type="InterPro" id="IPR048285">
    <property type="entry name" value="Integrin_alpha_Ig-like_2"/>
</dbReference>
<comment type="subcellular location">
    <subcellularLocation>
        <location evidence="1 13">Membrane</location>
        <topology evidence="1 13">Single-pass type I membrane protein</topology>
    </subcellularLocation>
</comment>
<dbReference type="InterPro" id="IPR000413">
    <property type="entry name" value="Integrin_alpha"/>
</dbReference>
<dbReference type="Gene3D" id="2.60.40.1510">
    <property type="entry name" value="ntegrin, alpha v. Chain A, domain 3"/>
    <property type="match status" value="1"/>
</dbReference>
<evidence type="ECO:0000256" key="7">
    <source>
        <dbReference type="ARBA" id="ARBA00022989"/>
    </source>
</evidence>
<keyword evidence="10 13" id="KW-0675">Receptor</keyword>
<evidence type="ECO:0000256" key="2">
    <source>
        <dbReference type="ARBA" id="ARBA00008054"/>
    </source>
</evidence>